<dbReference type="SMART" id="SM00448">
    <property type="entry name" value="REC"/>
    <property type="match status" value="1"/>
</dbReference>
<evidence type="ECO:0000313" key="5">
    <source>
        <dbReference type="Proteomes" id="UP001265550"/>
    </source>
</evidence>
<dbReference type="InterPro" id="IPR050595">
    <property type="entry name" value="Bact_response_regulator"/>
</dbReference>
<name>A0ABU1VH30_9BURK</name>
<dbReference type="InterPro" id="IPR011006">
    <property type="entry name" value="CheY-like_superfamily"/>
</dbReference>
<evidence type="ECO:0000313" key="4">
    <source>
        <dbReference type="EMBL" id="MDR7096623.1"/>
    </source>
</evidence>
<dbReference type="PANTHER" id="PTHR44591:SF3">
    <property type="entry name" value="RESPONSE REGULATORY DOMAIN-CONTAINING PROTEIN"/>
    <property type="match status" value="1"/>
</dbReference>
<reference evidence="4 5" key="1">
    <citation type="submission" date="2023-07" db="EMBL/GenBank/DDBJ databases">
        <title>Sorghum-associated microbial communities from plants grown in Nebraska, USA.</title>
        <authorList>
            <person name="Schachtman D."/>
        </authorList>
    </citation>
    <scope>NUCLEOTIDE SEQUENCE [LARGE SCALE GENOMIC DNA]</scope>
    <source>
        <strain evidence="4 5">BE240</strain>
    </source>
</reference>
<organism evidence="4 5">
    <name type="scientific">Hydrogenophaga laconesensis</name>
    <dbReference type="NCBI Taxonomy" id="1805971"/>
    <lineage>
        <taxon>Bacteria</taxon>
        <taxon>Pseudomonadati</taxon>
        <taxon>Pseudomonadota</taxon>
        <taxon>Betaproteobacteria</taxon>
        <taxon>Burkholderiales</taxon>
        <taxon>Comamonadaceae</taxon>
        <taxon>Hydrogenophaga</taxon>
    </lineage>
</organism>
<dbReference type="EMBL" id="JAVDWE010000015">
    <property type="protein sequence ID" value="MDR7096623.1"/>
    <property type="molecule type" value="Genomic_DNA"/>
</dbReference>
<dbReference type="Proteomes" id="UP001265550">
    <property type="component" value="Unassembled WGS sequence"/>
</dbReference>
<feature type="modified residue" description="4-aspartylphosphate" evidence="2">
    <location>
        <position position="65"/>
    </location>
</feature>
<dbReference type="Gene3D" id="3.40.50.2300">
    <property type="match status" value="1"/>
</dbReference>
<dbReference type="RefSeq" id="WP_204735436.1">
    <property type="nucleotide sequence ID" value="NZ_JAVDWE010000015.1"/>
</dbReference>
<evidence type="ECO:0000259" key="3">
    <source>
        <dbReference type="PROSITE" id="PS50110"/>
    </source>
</evidence>
<dbReference type="Pfam" id="PF00072">
    <property type="entry name" value="Response_reg"/>
    <property type="match status" value="1"/>
</dbReference>
<keyword evidence="1 2" id="KW-0597">Phosphoprotein</keyword>
<feature type="domain" description="Response regulatory" evidence="3">
    <location>
        <begin position="16"/>
        <end position="131"/>
    </location>
</feature>
<dbReference type="SUPFAM" id="SSF52172">
    <property type="entry name" value="CheY-like"/>
    <property type="match status" value="1"/>
</dbReference>
<sequence length="137" mass="14692">MNAPHISQTPPADGIDVLVVDDSAEAADTLAIALSLDGYRVRTCHSGAAALSAIAQDFPLCMLMDFGLPDKDGLDIVREVRARHGDTIVLVMCTGWDMGEPRVAEAADLVDHYFTKPVSLEKLRQILPPLAPEGVRA</sequence>
<proteinExistence type="predicted"/>
<dbReference type="GO" id="GO:0003677">
    <property type="term" value="F:DNA binding"/>
    <property type="evidence" value="ECO:0007669"/>
    <property type="project" value="UniProtKB-KW"/>
</dbReference>
<evidence type="ECO:0000256" key="1">
    <source>
        <dbReference type="ARBA" id="ARBA00022553"/>
    </source>
</evidence>
<dbReference type="PANTHER" id="PTHR44591">
    <property type="entry name" value="STRESS RESPONSE REGULATOR PROTEIN 1"/>
    <property type="match status" value="1"/>
</dbReference>
<dbReference type="InterPro" id="IPR001789">
    <property type="entry name" value="Sig_transdc_resp-reg_receiver"/>
</dbReference>
<dbReference type="PROSITE" id="PS50110">
    <property type="entry name" value="RESPONSE_REGULATORY"/>
    <property type="match status" value="1"/>
</dbReference>
<gene>
    <name evidence="4" type="ORF">J2X09_004380</name>
</gene>
<accession>A0ABU1VH30</accession>
<comment type="caution">
    <text evidence="4">The sequence shown here is derived from an EMBL/GenBank/DDBJ whole genome shotgun (WGS) entry which is preliminary data.</text>
</comment>
<protein>
    <submittedName>
        <fullName evidence="4">DNA-binding response OmpR family regulator</fullName>
    </submittedName>
</protein>
<keyword evidence="5" id="KW-1185">Reference proteome</keyword>
<evidence type="ECO:0000256" key="2">
    <source>
        <dbReference type="PROSITE-ProRule" id="PRU00169"/>
    </source>
</evidence>
<keyword evidence="4" id="KW-0238">DNA-binding</keyword>